<dbReference type="EMBL" id="OBMM01000009">
    <property type="protein sequence ID" value="SOC30566.1"/>
    <property type="molecule type" value="Genomic_DNA"/>
</dbReference>
<accession>A0A285U2C8</accession>
<reference evidence="1 2" key="1">
    <citation type="submission" date="2017-08" db="EMBL/GenBank/DDBJ databases">
        <authorList>
            <person name="de Groot N.N."/>
        </authorList>
    </citation>
    <scope>NUCLEOTIDE SEQUENCE [LARGE SCALE GENOMIC DNA]</scope>
    <source>
        <strain evidence="1 2">USBA 78</strain>
    </source>
</reference>
<organism evidence="1 2">
    <name type="scientific">Thalassospira xiamenensis</name>
    <dbReference type="NCBI Taxonomy" id="220697"/>
    <lineage>
        <taxon>Bacteria</taxon>
        <taxon>Pseudomonadati</taxon>
        <taxon>Pseudomonadota</taxon>
        <taxon>Alphaproteobacteria</taxon>
        <taxon>Rhodospirillales</taxon>
        <taxon>Thalassospiraceae</taxon>
        <taxon>Thalassospira</taxon>
    </lineage>
</organism>
<evidence type="ECO:0000313" key="2">
    <source>
        <dbReference type="Proteomes" id="UP000219068"/>
    </source>
</evidence>
<evidence type="ECO:0000313" key="1">
    <source>
        <dbReference type="EMBL" id="SOC30566.1"/>
    </source>
</evidence>
<name>A0A285U2C8_9PROT</name>
<dbReference type="AlphaFoldDB" id="A0A285U2C8"/>
<sequence>MLEMQFKQSYQLTMRDKLATSASPMMEIVMAVYTDVRCGQFTLAKPIAAGVRLL</sequence>
<proteinExistence type="predicted"/>
<protein>
    <submittedName>
        <fullName evidence="1">Uncharacterized protein</fullName>
    </submittedName>
</protein>
<dbReference type="Proteomes" id="UP000219068">
    <property type="component" value="Unassembled WGS sequence"/>
</dbReference>
<gene>
    <name evidence="1" type="ORF">SAMN05428964_109114</name>
</gene>